<feature type="transmembrane region" description="Helical" evidence="6">
    <location>
        <begin position="76"/>
        <end position="96"/>
    </location>
</feature>
<evidence type="ECO:0000256" key="6">
    <source>
        <dbReference type="SAM" id="Phobius"/>
    </source>
</evidence>
<name>A0A8E2JST3_9PEZI</name>
<organism evidence="8 9">
    <name type="scientific">Glonium stellatum</name>
    <dbReference type="NCBI Taxonomy" id="574774"/>
    <lineage>
        <taxon>Eukaryota</taxon>
        <taxon>Fungi</taxon>
        <taxon>Dikarya</taxon>
        <taxon>Ascomycota</taxon>
        <taxon>Pezizomycotina</taxon>
        <taxon>Dothideomycetes</taxon>
        <taxon>Pleosporomycetidae</taxon>
        <taxon>Gloniales</taxon>
        <taxon>Gloniaceae</taxon>
        <taxon>Glonium</taxon>
    </lineage>
</organism>
<dbReference type="InterPro" id="IPR049326">
    <property type="entry name" value="Rhodopsin_dom_fungi"/>
</dbReference>
<evidence type="ECO:0000259" key="7">
    <source>
        <dbReference type="Pfam" id="PF20684"/>
    </source>
</evidence>
<dbReference type="Pfam" id="PF20684">
    <property type="entry name" value="Fung_rhodopsin"/>
    <property type="match status" value="1"/>
</dbReference>
<keyword evidence="4 6" id="KW-0472">Membrane</keyword>
<dbReference type="AlphaFoldDB" id="A0A8E2JST3"/>
<evidence type="ECO:0000256" key="2">
    <source>
        <dbReference type="ARBA" id="ARBA00022692"/>
    </source>
</evidence>
<dbReference type="OrthoDB" id="5022096at2759"/>
<keyword evidence="3 6" id="KW-1133">Transmembrane helix</keyword>
<comment type="subcellular location">
    <subcellularLocation>
        <location evidence="1">Membrane</location>
        <topology evidence="1">Multi-pass membrane protein</topology>
    </subcellularLocation>
</comment>
<feature type="transmembrane region" description="Helical" evidence="6">
    <location>
        <begin position="21"/>
        <end position="42"/>
    </location>
</feature>
<accession>A0A8E2JST3</accession>
<protein>
    <recommendedName>
        <fullName evidence="7">Rhodopsin domain-containing protein</fullName>
    </recommendedName>
</protein>
<proteinExistence type="inferred from homology"/>
<evidence type="ECO:0000256" key="5">
    <source>
        <dbReference type="ARBA" id="ARBA00038359"/>
    </source>
</evidence>
<keyword evidence="2 6" id="KW-0812">Transmembrane</keyword>
<reference evidence="8 9" key="1">
    <citation type="journal article" date="2016" name="Nat. Commun.">
        <title>Ectomycorrhizal ecology is imprinted in the genome of the dominant symbiotic fungus Cenococcum geophilum.</title>
        <authorList>
            <consortium name="DOE Joint Genome Institute"/>
            <person name="Peter M."/>
            <person name="Kohler A."/>
            <person name="Ohm R.A."/>
            <person name="Kuo A."/>
            <person name="Krutzmann J."/>
            <person name="Morin E."/>
            <person name="Arend M."/>
            <person name="Barry K.W."/>
            <person name="Binder M."/>
            <person name="Choi C."/>
            <person name="Clum A."/>
            <person name="Copeland A."/>
            <person name="Grisel N."/>
            <person name="Haridas S."/>
            <person name="Kipfer T."/>
            <person name="LaButti K."/>
            <person name="Lindquist E."/>
            <person name="Lipzen A."/>
            <person name="Maire R."/>
            <person name="Meier B."/>
            <person name="Mihaltcheva S."/>
            <person name="Molinier V."/>
            <person name="Murat C."/>
            <person name="Poggeler S."/>
            <person name="Quandt C.A."/>
            <person name="Sperisen C."/>
            <person name="Tritt A."/>
            <person name="Tisserant E."/>
            <person name="Crous P.W."/>
            <person name="Henrissat B."/>
            <person name="Nehls U."/>
            <person name="Egli S."/>
            <person name="Spatafora J.W."/>
            <person name="Grigoriev I.V."/>
            <person name="Martin F.M."/>
        </authorList>
    </citation>
    <scope>NUCLEOTIDE SEQUENCE [LARGE SCALE GENOMIC DNA]</scope>
    <source>
        <strain evidence="8 9">CBS 207.34</strain>
    </source>
</reference>
<gene>
    <name evidence="8" type="ORF">AOQ84DRAFT_52097</name>
</gene>
<evidence type="ECO:0000313" key="8">
    <source>
        <dbReference type="EMBL" id="OCL07849.1"/>
    </source>
</evidence>
<evidence type="ECO:0000256" key="4">
    <source>
        <dbReference type="ARBA" id="ARBA00023136"/>
    </source>
</evidence>
<dbReference type="GO" id="GO:0016020">
    <property type="term" value="C:membrane"/>
    <property type="evidence" value="ECO:0007669"/>
    <property type="project" value="UniProtKB-SubCell"/>
</dbReference>
<dbReference type="Proteomes" id="UP000250140">
    <property type="component" value="Unassembled WGS sequence"/>
</dbReference>
<keyword evidence="9" id="KW-1185">Reference proteome</keyword>
<evidence type="ECO:0000313" key="9">
    <source>
        <dbReference type="Proteomes" id="UP000250140"/>
    </source>
</evidence>
<evidence type="ECO:0000256" key="3">
    <source>
        <dbReference type="ARBA" id="ARBA00022989"/>
    </source>
</evidence>
<dbReference type="PANTHER" id="PTHR33048:SF47">
    <property type="entry name" value="INTEGRAL MEMBRANE PROTEIN-RELATED"/>
    <property type="match status" value="1"/>
</dbReference>
<evidence type="ECO:0000256" key="1">
    <source>
        <dbReference type="ARBA" id="ARBA00004141"/>
    </source>
</evidence>
<dbReference type="InterPro" id="IPR052337">
    <property type="entry name" value="SAT4-like"/>
</dbReference>
<dbReference type="EMBL" id="KV749776">
    <property type="protein sequence ID" value="OCL07849.1"/>
    <property type="molecule type" value="Genomic_DNA"/>
</dbReference>
<feature type="domain" description="Rhodopsin" evidence="7">
    <location>
        <begin position="10"/>
        <end position="98"/>
    </location>
</feature>
<comment type="similarity">
    <text evidence="5">Belongs to the SAT4 family.</text>
</comment>
<sequence>MICSSPICVARVYTRFCPNFLFGWDDWVICISFALIFADWVVSLDSVRWGIGRSPKTISLTNANHMGYLATASKVLWAWAVATIKISVACMLIRLLRDKSW</sequence>
<dbReference type="PANTHER" id="PTHR33048">
    <property type="entry name" value="PTH11-LIKE INTEGRAL MEMBRANE PROTEIN (AFU_ORTHOLOGUE AFUA_5G11245)"/>
    <property type="match status" value="1"/>
</dbReference>